<feature type="non-terminal residue" evidence="1">
    <location>
        <position position="1"/>
    </location>
</feature>
<protein>
    <submittedName>
        <fullName evidence="1">Uncharacterized protein</fullName>
    </submittedName>
</protein>
<dbReference type="AlphaFoldDB" id="A0A812LH50"/>
<comment type="caution">
    <text evidence="1">The sequence shown here is derived from an EMBL/GenBank/DDBJ whole genome shotgun (WGS) entry which is preliminary data.</text>
</comment>
<dbReference type="Proteomes" id="UP000649617">
    <property type="component" value="Unassembled WGS sequence"/>
</dbReference>
<reference evidence="1" key="1">
    <citation type="submission" date="2021-02" db="EMBL/GenBank/DDBJ databases">
        <authorList>
            <person name="Dougan E. K."/>
            <person name="Rhodes N."/>
            <person name="Thang M."/>
            <person name="Chan C."/>
        </authorList>
    </citation>
    <scope>NUCLEOTIDE SEQUENCE</scope>
</reference>
<name>A0A812LH50_SYMPI</name>
<evidence type="ECO:0000313" key="1">
    <source>
        <dbReference type="EMBL" id="CAE7244160.1"/>
    </source>
</evidence>
<feature type="non-terminal residue" evidence="1">
    <location>
        <position position="126"/>
    </location>
</feature>
<accession>A0A812LH50</accession>
<keyword evidence="2" id="KW-1185">Reference proteome</keyword>
<organism evidence="1 2">
    <name type="scientific">Symbiodinium pilosum</name>
    <name type="common">Dinoflagellate</name>
    <dbReference type="NCBI Taxonomy" id="2952"/>
    <lineage>
        <taxon>Eukaryota</taxon>
        <taxon>Sar</taxon>
        <taxon>Alveolata</taxon>
        <taxon>Dinophyceae</taxon>
        <taxon>Suessiales</taxon>
        <taxon>Symbiodiniaceae</taxon>
        <taxon>Symbiodinium</taxon>
    </lineage>
</organism>
<proteinExistence type="predicted"/>
<dbReference type="EMBL" id="CAJNIZ010005735">
    <property type="protein sequence ID" value="CAE7244160.1"/>
    <property type="molecule type" value="Genomic_DNA"/>
</dbReference>
<sequence length="126" mass="13719">WTMLWDLGRPGRLISLESFACRRYQVLPPAKTSIYFVMFDHANLSKSWEDVAWVFRSLDGQTTVSMFMIPMNTSAGSWGDTQYVIEREDGAVVVSGTLGAPGAANAIDIGGGHAELDEFSAVAGEI</sequence>
<evidence type="ECO:0000313" key="2">
    <source>
        <dbReference type="Proteomes" id="UP000649617"/>
    </source>
</evidence>
<gene>
    <name evidence="1" type="ORF">SPIL2461_LOCUS4388</name>
</gene>